<dbReference type="Proteomes" id="UP000249464">
    <property type="component" value="Unassembled WGS sequence"/>
</dbReference>
<dbReference type="EMBL" id="FQNC01000047">
    <property type="protein sequence ID" value="SGY72440.1"/>
    <property type="molecule type" value="Genomic_DNA"/>
</dbReference>
<reference evidence="1 2" key="1">
    <citation type="submission" date="2016-11" db="EMBL/GenBank/DDBJ databases">
        <authorList>
            <person name="Jaros S."/>
            <person name="Januszkiewicz K."/>
            <person name="Wedrychowicz H."/>
        </authorList>
    </citation>
    <scope>NUCLEOTIDE SEQUENCE [LARGE SCALE GENOMIC DNA]</scope>
</reference>
<proteinExistence type="predicted"/>
<gene>
    <name evidence="1" type="primary">BQ5605_C005g03171</name>
    <name evidence="1" type="ORF">BQ5605_C005G03171</name>
</gene>
<sequence length="98" mass="10495">MLCLHSRTDRSISQLAAWTFATGGGTTRVATLVKAHEDGTSIAATDCCPQEGGRRLTTFLGQPQISDRPAQRPSPELARTSFGGLFHPCIGARRNGVR</sequence>
<dbReference type="AlphaFoldDB" id="A0A2X0MD87"/>
<keyword evidence="2" id="KW-1185">Reference proteome</keyword>
<protein>
    <submittedName>
        <fullName evidence="1">BQ5605_C005g03171 protein</fullName>
    </submittedName>
</protein>
<name>A0A2X0MD87_9BASI</name>
<accession>A0A2X0MD87</accession>
<evidence type="ECO:0000313" key="2">
    <source>
        <dbReference type="Proteomes" id="UP000249464"/>
    </source>
</evidence>
<organism evidence="1 2">
    <name type="scientific">Microbotryum silenes-dioicae</name>
    <dbReference type="NCBI Taxonomy" id="796604"/>
    <lineage>
        <taxon>Eukaryota</taxon>
        <taxon>Fungi</taxon>
        <taxon>Dikarya</taxon>
        <taxon>Basidiomycota</taxon>
        <taxon>Pucciniomycotina</taxon>
        <taxon>Microbotryomycetes</taxon>
        <taxon>Microbotryales</taxon>
        <taxon>Microbotryaceae</taxon>
        <taxon>Microbotryum</taxon>
    </lineage>
</organism>
<evidence type="ECO:0000313" key="1">
    <source>
        <dbReference type="EMBL" id="SGY72440.1"/>
    </source>
</evidence>